<feature type="transmembrane region" description="Helical" evidence="1">
    <location>
        <begin position="38"/>
        <end position="57"/>
    </location>
</feature>
<feature type="transmembrane region" description="Helical" evidence="1">
    <location>
        <begin position="12"/>
        <end position="31"/>
    </location>
</feature>
<sequence length="247" mass="25720">MWQALGSTFGLAMGLALSPLAITTALILLLGANGRARALFFAVGWWIAMFVITLIPMLVTDVADEEDATGTAGGIDILHLVFGVLFFVLAAVTWIKRPRRDRMTAGAGAPSSPTEVVEQEMLDLEPDEKKGIMGRLDGLGIWACLVVGLAQGVLIIKNIPLGISAGAQLGQAQVPAAEQWVIVAVFAVLAAAGVLLPLLVAAVGGAKVEHSLLEARHWIEANMTAITLVVLVVVGGIFLGEGLGLAD</sequence>
<dbReference type="OrthoDB" id="4753036at2"/>
<dbReference type="KEGG" id="git:C6V83_03805"/>
<evidence type="ECO:0000256" key="1">
    <source>
        <dbReference type="SAM" id="Phobius"/>
    </source>
</evidence>
<protein>
    <recommendedName>
        <fullName evidence="4">GAP family protein</fullName>
    </recommendedName>
</protein>
<dbReference type="RefSeq" id="WP_105941270.1">
    <property type="nucleotide sequence ID" value="NZ_CP027433.1"/>
</dbReference>
<keyword evidence="3" id="KW-1185">Reference proteome</keyword>
<proteinExistence type="predicted"/>
<organism evidence="2 3">
    <name type="scientific">Gordonia iterans</name>
    <dbReference type="NCBI Taxonomy" id="1004901"/>
    <lineage>
        <taxon>Bacteria</taxon>
        <taxon>Bacillati</taxon>
        <taxon>Actinomycetota</taxon>
        <taxon>Actinomycetes</taxon>
        <taxon>Mycobacteriales</taxon>
        <taxon>Gordoniaceae</taxon>
        <taxon>Gordonia</taxon>
    </lineage>
</organism>
<dbReference type="AlphaFoldDB" id="A0A2S0KD04"/>
<evidence type="ECO:0000313" key="2">
    <source>
        <dbReference type="EMBL" id="AVL99535.1"/>
    </source>
</evidence>
<evidence type="ECO:0000313" key="3">
    <source>
        <dbReference type="Proteomes" id="UP000239814"/>
    </source>
</evidence>
<feature type="transmembrane region" description="Helical" evidence="1">
    <location>
        <begin position="218"/>
        <end position="239"/>
    </location>
</feature>
<reference evidence="2 3" key="1">
    <citation type="submission" date="2018-03" db="EMBL/GenBank/DDBJ databases">
        <title>Characteristics and genome of n-alkane degrading marine bacteria Gordonia iterans isolated from crude oil contaminated in Tae-an, South Korea.</title>
        <authorList>
            <person name="Lee S.-S."/>
            <person name="Kim H."/>
        </authorList>
    </citation>
    <scope>NUCLEOTIDE SEQUENCE [LARGE SCALE GENOMIC DNA]</scope>
    <source>
        <strain evidence="2 3">Co17</strain>
    </source>
</reference>
<keyword evidence="1" id="KW-0812">Transmembrane</keyword>
<gene>
    <name evidence="2" type="ORF">C6V83_03805</name>
</gene>
<feature type="transmembrane region" description="Helical" evidence="1">
    <location>
        <begin position="180"/>
        <end position="206"/>
    </location>
</feature>
<feature type="transmembrane region" description="Helical" evidence="1">
    <location>
        <begin position="77"/>
        <end position="95"/>
    </location>
</feature>
<dbReference type="InterPro" id="IPR021315">
    <property type="entry name" value="Gap/Sap"/>
</dbReference>
<keyword evidence="1" id="KW-0472">Membrane</keyword>
<dbReference type="EMBL" id="CP027433">
    <property type="protein sequence ID" value="AVL99535.1"/>
    <property type="molecule type" value="Genomic_DNA"/>
</dbReference>
<dbReference type="Pfam" id="PF11139">
    <property type="entry name" value="SfLAP"/>
    <property type="match status" value="1"/>
</dbReference>
<dbReference type="Proteomes" id="UP000239814">
    <property type="component" value="Chromosome"/>
</dbReference>
<keyword evidence="1" id="KW-1133">Transmembrane helix</keyword>
<name>A0A2S0KD04_9ACTN</name>
<evidence type="ECO:0008006" key="4">
    <source>
        <dbReference type="Google" id="ProtNLM"/>
    </source>
</evidence>
<feature type="transmembrane region" description="Helical" evidence="1">
    <location>
        <begin position="139"/>
        <end position="160"/>
    </location>
</feature>
<accession>A0A2S0KD04</accession>